<keyword evidence="2" id="KW-1185">Reference proteome</keyword>
<proteinExistence type="predicted"/>
<gene>
    <name evidence="1" type="ordered locus">Ppro_2394</name>
</gene>
<evidence type="ECO:0000313" key="2">
    <source>
        <dbReference type="Proteomes" id="UP000006732"/>
    </source>
</evidence>
<dbReference type="EMBL" id="CP000482">
    <property type="protein sequence ID" value="ABL00001.1"/>
    <property type="molecule type" value="Genomic_DNA"/>
</dbReference>
<reference evidence="1 2" key="1">
    <citation type="submission" date="2006-10" db="EMBL/GenBank/DDBJ databases">
        <title>Complete sequence of chromosome of Pelobacter propionicus DSM 2379.</title>
        <authorList>
            <consortium name="US DOE Joint Genome Institute"/>
            <person name="Copeland A."/>
            <person name="Lucas S."/>
            <person name="Lapidus A."/>
            <person name="Barry K."/>
            <person name="Detter J.C."/>
            <person name="Glavina del Rio T."/>
            <person name="Hammon N."/>
            <person name="Israni S."/>
            <person name="Dalin E."/>
            <person name="Tice H."/>
            <person name="Pitluck S."/>
            <person name="Saunders E."/>
            <person name="Brettin T."/>
            <person name="Bruce D."/>
            <person name="Han C."/>
            <person name="Tapia R."/>
            <person name="Schmutz J."/>
            <person name="Larimer F."/>
            <person name="Land M."/>
            <person name="Hauser L."/>
            <person name="Kyrpides N."/>
            <person name="Kim E."/>
            <person name="Lovley D."/>
            <person name="Richardson P."/>
        </authorList>
    </citation>
    <scope>NUCLEOTIDE SEQUENCE [LARGE SCALE GENOMIC DNA]</scope>
    <source>
        <strain evidence="2">DSM 2379 / NBRC 103807 / OttBd1</strain>
    </source>
</reference>
<name>A1ARN0_PELPD</name>
<dbReference type="STRING" id="338966.Ppro_2394"/>
<organism evidence="1 2">
    <name type="scientific">Pelobacter propionicus (strain DSM 2379 / NBRC 103807 / OttBd1)</name>
    <dbReference type="NCBI Taxonomy" id="338966"/>
    <lineage>
        <taxon>Bacteria</taxon>
        <taxon>Pseudomonadati</taxon>
        <taxon>Thermodesulfobacteriota</taxon>
        <taxon>Desulfuromonadia</taxon>
        <taxon>Desulfuromonadales</taxon>
        <taxon>Desulfuromonadaceae</taxon>
        <taxon>Pelobacter</taxon>
    </lineage>
</organism>
<accession>A1ARN0</accession>
<dbReference type="KEGG" id="ppd:Ppro_2394"/>
<dbReference type="RefSeq" id="WP_011736256.1">
    <property type="nucleotide sequence ID" value="NC_008609.1"/>
</dbReference>
<dbReference type="Proteomes" id="UP000006732">
    <property type="component" value="Chromosome"/>
</dbReference>
<evidence type="ECO:0000313" key="1">
    <source>
        <dbReference type="EMBL" id="ABL00001.1"/>
    </source>
</evidence>
<dbReference type="AlphaFoldDB" id="A1ARN0"/>
<sequence>MEGEAALVFRHGLPGAQPERLRLCAANRANRKATYRTVSGLSVKQLTRFFKSMPNRAPTNAKQSAALHKPHAGLQISYFYYNTNYNTGHF</sequence>
<dbReference type="HOGENOM" id="CLU_2438174_0_0_7"/>
<protein>
    <submittedName>
        <fullName evidence="1">Uncharacterized protein</fullName>
    </submittedName>
</protein>